<feature type="domain" description="Peptidase M16 N-terminal" evidence="4">
    <location>
        <begin position="28"/>
        <end position="166"/>
    </location>
</feature>
<dbReference type="GO" id="GO:0006508">
    <property type="term" value="P:proteolysis"/>
    <property type="evidence" value="ECO:0007669"/>
    <property type="project" value="InterPro"/>
</dbReference>
<sequence>MLHPLVETDLYQVYQLPSGLRIAYYPEPSAISYAGYIVHTGAAQDPNRYHGMAHLVEHMLFKGTPLRKAKSIIHRMEVVGADLNAYTTKEETFLYAAFGQKYAVRTLQLLTDIVLHSHIPEEELKKEKTVIIEEINSYRDSPAEMIFDEFEEHLFHGTALGHNILGSTASVERITSKAARDFRQHHYRADNMILCLRGQFDLAWIFDFCNYHFGGTPPTKIERPPLSWDPTSALLPNKRHVTHRFDTYQTHQLMGGFAYSMYDERRIVLTLLNNILGGPGMNSRLNLSLREEAGLVYSVDSNYTIFSGGGLFSIYFGCAHRDAKEATQKVLDELMKLSSIPLEADELANAKRQLMGQLAISGDARENAFLSMGKSVLFYGKYDALDVIERRIQAITAEQLQSTAQELFAPERLFTLTYH</sequence>
<keyword evidence="6" id="KW-0378">Hydrolase</keyword>
<evidence type="ECO:0000313" key="6">
    <source>
        <dbReference type="EMBL" id="EEN82796.1"/>
    </source>
</evidence>
<dbReference type="InterPro" id="IPR011249">
    <property type="entry name" value="Metalloenz_LuxS/M16"/>
</dbReference>
<name>C3JAX4_POREA</name>
<dbReference type="InterPro" id="IPR050361">
    <property type="entry name" value="MPP/UQCRC_Complex"/>
</dbReference>
<dbReference type="AlphaFoldDB" id="C3JAX4"/>
<gene>
    <name evidence="6" type="ORF">POREN0001_0366</name>
</gene>
<comment type="similarity">
    <text evidence="2 3">Belongs to the peptidase M16 family.</text>
</comment>
<evidence type="ECO:0000256" key="2">
    <source>
        <dbReference type="ARBA" id="ARBA00007261"/>
    </source>
</evidence>
<dbReference type="Proteomes" id="UP000004295">
    <property type="component" value="Unassembled WGS sequence"/>
</dbReference>
<dbReference type="GeneID" id="93365349"/>
<accession>C3JAX4</accession>
<evidence type="ECO:0000259" key="5">
    <source>
        <dbReference type="Pfam" id="PF05193"/>
    </source>
</evidence>
<dbReference type="PANTHER" id="PTHR11851">
    <property type="entry name" value="METALLOPROTEASE"/>
    <property type="match status" value="1"/>
</dbReference>
<dbReference type="STRING" id="553175.POREN0001_0366"/>
<dbReference type="InterPro" id="IPR007863">
    <property type="entry name" value="Peptidase_M16_C"/>
</dbReference>
<dbReference type="GO" id="GO:0046872">
    <property type="term" value="F:metal ion binding"/>
    <property type="evidence" value="ECO:0007669"/>
    <property type="project" value="InterPro"/>
</dbReference>
<dbReference type="InterPro" id="IPR011765">
    <property type="entry name" value="Pept_M16_N"/>
</dbReference>
<comment type="caution">
    <text evidence="6">The sequence shown here is derived from an EMBL/GenBank/DDBJ whole genome shotgun (WGS) entry which is preliminary data.</text>
</comment>
<keyword evidence="7" id="KW-1185">Reference proteome</keyword>
<evidence type="ECO:0000256" key="1">
    <source>
        <dbReference type="ARBA" id="ARBA00001947"/>
    </source>
</evidence>
<dbReference type="Gene3D" id="3.30.830.10">
    <property type="entry name" value="Metalloenzyme, LuxS/M16 peptidase-like"/>
    <property type="match status" value="2"/>
</dbReference>
<reference evidence="6 7" key="1">
    <citation type="submission" date="2009-04" db="EMBL/GenBank/DDBJ databases">
        <authorList>
            <person name="Sebastian Y."/>
            <person name="Madupu R."/>
            <person name="Durkin A.S."/>
            <person name="Torralba M."/>
            <person name="Methe B."/>
            <person name="Sutton G.G."/>
            <person name="Strausberg R.L."/>
            <person name="Nelson K.E."/>
        </authorList>
    </citation>
    <scope>NUCLEOTIDE SEQUENCE [LARGE SCALE GENOMIC DNA]</scope>
    <source>
        <strain evidence="7">ATCC 35406 / BCRC 14492 / JCM 8526 / NCTC 13058 / HG 370</strain>
    </source>
</reference>
<proteinExistence type="inferred from homology"/>
<dbReference type="EC" id="3.4.24.-" evidence="6"/>
<evidence type="ECO:0000259" key="4">
    <source>
        <dbReference type="Pfam" id="PF00675"/>
    </source>
</evidence>
<dbReference type="Pfam" id="PF00675">
    <property type="entry name" value="Peptidase_M16"/>
    <property type="match status" value="1"/>
</dbReference>
<comment type="cofactor">
    <cofactor evidence="1">
        <name>Zn(2+)</name>
        <dbReference type="ChEBI" id="CHEBI:29105"/>
    </cofactor>
</comment>
<protein>
    <submittedName>
        <fullName evidence="6">Peptidase M16 inactive domain protein</fullName>
        <ecNumber evidence="6">3.4.24.-</ecNumber>
    </submittedName>
</protein>
<dbReference type="Pfam" id="PF05193">
    <property type="entry name" value="Peptidase_M16_C"/>
    <property type="match status" value="1"/>
</dbReference>
<feature type="domain" description="Peptidase M16 C-terminal" evidence="5">
    <location>
        <begin position="174"/>
        <end position="354"/>
    </location>
</feature>
<dbReference type="RefSeq" id="WP_004333737.1">
    <property type="nucleotide sequence ID" value="NZ_ACNN01000020.1"/>
</dbReference>
<dbReference type="GO" id="GO:0004222">
    <property type="term" value="F:metalloendopeptidase activity"/>
    <property type="evidence" value="ECO:0007669"/>
    <property type="project" value="InterPro"/>
</dbReference>
<dbReference type="InterPro" id="IPR001431">
    <property type="entry name" value="Pept_M16_Zn_BS"/>
</dbReference>
<dbReference type="EMBL" id="ACNN01000020">
    <property type="protein sequence ID" value="EEN82796.1"/>
    <property type="molecule type" value="Genomic_DNA"/>
</dbReference>
<dbReference type="eggNOG" id="COG0612">
    <property type="taxonomic scope" value="Bacteria"/>
</dbReference>
<dbReference type="PROSITE" id="PS00143">
    <property type="entry name" value="INSULINASE"/>
    <property type="match status" value="1"/>
</dbReference>
<dbReference type="SUPFAM" id="SSF63411">
    <property type="entry name" value="LuxS/MPP-like metallohydrolase"/>
    <property type="match status" value="2"/>
</dbReference>
<dbReference type="PANTHER" id="PTHR11851:SF49">
    <property type="entry name" value="MITOCHONDRIAL-PROCESSING PEPTIDASE SUBUNIT ALPHA"/>
    <property type="match status" value="1"/>
</dbReference>
<evidence type="ECO:0000256" key="3">
    <source>
        <dbReference type="RuleBase" id="RU004447"/>
    </source>
</evidence>
<organism evidence="6 7">
    <name type="scientific">Porphyromonas endodontalis (strain ATCC 35406 / DSM 24491 / JCM 8526 / CCUG 16442 / BCRC 14492 / NCTC 13058 / HG 370)</name>
    <name type="common">Bacteroides endodontalis</name>
    <dbReference type="NCBI Taxonomy" id="553175"/>
    <lineage>
        <taxon>Bacteria</taxon>
        <taxon>Pseudomonadati</taxon>
        <taxon>Bacteroidota</taxon>
        <taxon>Bacteroidia</taxon>
        <taxon>Bacteroidales</taxon>
        <taxon>Porphyromonadaceae</taxon>
        <taxon>Porphyromonas</taxon>
    </lineage>
</organism>
<evidence type="ECO:0000313" key="7">
    <source>
        <dbReference type="Proteomes" id="UP000004295"/>
    </source>
</evidence>